<accession>A0A109BJE2</accession>
<reference evidence="9 10" key="1">
    <citation type="submission" date="2015-10" db="EMBL/GenBank/DDBJ databases">
        <title>Transcriptomic analysis of a linuron degrading triple-species bacterial consortium.</title>
        <authorList>
            <person name="Albers P."/>
        </authorList>
    </citation>
    <scope>NUCLEOTIDE SEQUENCE [LARGE SCALE GENOMIC DNA]</scope>
    <source>
        <strain evidence="9 10">WDL6</strain>
    </source>
</reference>
<keyword evidence="10" id="KW-1185">Reference proteome</keyword>
<keyword evidence="6 7" id="KW-0472">Membrane</keyword>
<evidence type="ECO:0000313" key="9">
    <source>
        <dbReference type="EMBL" id="KWT69107.1"/>
    </source>
</evidence>
<keyword evidence="5 7" id="KW-1133">Transmembrane helix</keyword>
<dbReference type="InterPro" id="IPR035906">
    <property type="entry name" value="MetI-like_sf"/>
</dbReference>
<evidence type="ECO:0000256" key="1">
    <source>
        <dbReference type="ARBA" id="ARBA00004651"/>
    </source>
</evidence>
<comment type="similarity">
    <text evidence="7">Belongs to the binding-protein-dependent transport system permease family.</text>
</comment>
<keyword evidence="4 7" id="KW-0812">Transmembrane</keyword>
<dbReference type="OrthoDB" id="9805855at2"/>
<keyword evidence="2 7" id="KW-0813">Transport</keyword>
<evidence type="ECO:0000256" key="3">
    <source>
        <dbReference type="ARBA" id="ARBA00022475"/>
    </source>
</evidence>
<comment type="subcellular location">
    <subcellularLocation>
        <location evidence="1 7">Cell membrane</location>
        <topology evidence="1 7">Multi-pass membrane protein</topology>
    </subcellularLocation>
</comment>
<evidence type="ECO:0000256" key="6">
    <source>
        <dbReference type="ARBA" id="ARBA00023136"/>
    </source>
</evidence>
<gene>
    <name evidence="9" type="ORF">APY04_1713</name>
</gene>
<dbReference type="SUPFAM" id="SSF161098">
    <property type="entry name" value="MetI-like"/>
    <property type="match status" value="1"/>
</dbReference>
<evidence type="ECO:0000259" key="8">
    <source>
        <dbReference type="PROSITE" id="PS50928"/>
    </source>
</evidence>
<dbReference type="GO" id="GO:0005886">
    <property type="term" value="C:plasma membrane"/>
    <property type="evidence" value="ECO:0007669"/>
    <property type="project" value="UniProtKB-SubCell"/>
</dbReference>
<dbReference type="STRING" id="121290.APY04_1713"/>
<feature type="transmembrane region" description="Helical" evidence="7">
    <location>
        <begin position="177"/>
        <end position="195"/>
    </location>
</feature>
<evidence type="ECO:0000256" key="4">
    <source>
        <dbReference type="ARBA" id="ARBA00022692"/>
    </source>
</evidence>
<dbReference type="GO" id="GO:0055085">
    <property type="term" value="P:transmembrane transport"/>
    <property type="evidence" value="ECO:0007669"/>
    <property type="project" value="InterPro"/>
</dbReference>
<feature type="domain" description="ABC transmembrane type-1" evidence="8">
    <location>
        <begin position="102"/>
        <end position="303"/>
    </location>
</feature>
<dbReference type="InterPro" id="IPR045621">
    <property type="entry name" value="BPD_transp_1_N"/>
</dbReference>
<protein>
    <submittedName>
        <fullName evidence="9">Oligopeptide transport system permease protein OppB</fullName>
    </submittedName>
</protein>
<organism evidence="9 10">
    <name type="scientific">Hyphomicrobium sulfonivorans</name>
    <dbReference type="NCBI Taxonomy" id="121290"/>
    <lineage>
        <taxon>Bacteria</taxon>
        <taxon>Pseudomonadati</taxon>
        <taxon>Pseudomonadota</taxon>
        <taxon>Alphaproteobacteria</taxon>
        <taxon>Hyphomicrobiales</taxon>
        <taxon>Hyphomicrobiaceae</taxon>
        <taxon>Hyphomicrobium</taxon>
    </lineage>
</organism>
<evidence type="ECO:0000256" key="2">
    <source>
        <dbReference type="ARBA" id="ARBA00022448"/>
    </source>
</evidence>
<dbReference type="Pfam" id="PF00528">
    <property type="entry name" value="BPD_transp_1"/>
    <property type="match status" value="1"/>
</dbReference>
<feature type="transmembrane region" description="Helical" evidence="7">
    <location>
        <begin position="238"/>
        <end position="261"/>
    </location>
</feature>
<evidence type="ECO:0000256" key="5">
    <source>
        <dbReference type="ARBA" id="ARBA00022989"/>
    </source>
</evidence>
<comment type="caution">
    <text evidence="9">The sequence shown here is derived from an EMBL/GenBank/DDBJ whole genome shotgun (WGS) entry which is preliminary data.</text>
</comment>
<dbReference type="PROSITE" id="PS50928">
    <property type="entry name" value="ABC_TM1"/>
    <property type="match status" value="1"/>
</dbReference>
<feature type="transmembrane region" description="Helical" evidence="7">
    <location>
        <begin position="108"/>
        <end position="130"/>
    </location>
</feature>
<dbReference type="PATRIC" id="fig|121290.4.peg.253"/>
<feature type="transmembrane region" description="Helical" evidence="7">
    <location>
        <begin position="142"/>
        <end position="162"/>
    </location>
</feature>
<dbReference type="PANTHER" id="PTHR43163:SF6">
    <property type="entry name" value="DIPEPTIDE TRANSPORT SYSTEM PERMEASE PROTEIN DPPB-RELATED"/>
    <property type="match status" value="1"/>
</dbReference>
<evidence type="ECO:0000313" key="10">
    <source>
        <dbReference type="Proteomes" id="UP000059074"/>
    </source>
</evidence>
<dbReference type="InterPro" id="IPR000515">
    <property type="entry name" value="MetI-like"/>
</dbReference>
<name>A0A109BJE2_HYPSL</name>
<proteinExistence type="inferred from homology"/>
<evidence type="ECO:0000256" key="7">
    <source>
        <dbReference type="RuleBase" id="RU363032"/>
    </source>
</evidence>
<sequence>MTNVAVTVLIRLIAAVPVLIGATFAAFLLGIAAPGDPALHVLAQQGIHNPGPDQVQAAREALGLNRPLMDQYTDWLSRFFRGDMGVSIITGKSIAAELARTLPVTLTLAALALAFAMIVGVISGLIAGHFKDTWVDHAGRFGALLLLSVPGFWLAIVLILVFSEHLRWLPTSGWTDWKSVILPTFVLGAGTAAIMSRMTRAYTISNLVEPYVIAARGRGLPSGVIAGDFVLRNMLVPLIGLAGTYLGGILSGTVIVEYIFAIPGAGRFAYESVLRRDYTAIQSYVALISLAYVGIGILTDLAVQFVDPRVRLEVTR</sequence>
<feature type="transmembrane region" description="Helical" evidence="7">
    <location>
        <begin position="12"/>
        <end position="33"/>
    </location>
</feature>
<dbReference type="Pfam" id="PF19300">
    <property type="entry name" value="BPD_transp_1_N"/>
    <property type="match status" value="1"/>
</dbReference>
<keyword evidence="3" id="KW-1003">Cell membrane</keyword>
<dbReference type="PANTHER" id="PTHR43163">
    <property type="entry name" value="DIPEPTIDE TRANSPORT SYSTEM PERMEASE PROTEIN DPPB-RELATED"/>
    <property type="match status" value="1"/>
</dbReference>
<dbReference type="Proteomes" id="UP000059074">
    <property type="component" value="Unassembled WGS sequence"/>
</dbReference>
<feature type="transmembrane region" description="Helical" evidence="7">
    <location>
        <begin position="281"/>
        <end position="303"/>
    </location>
</feature>
<dbReference type="AlphaFoldDB" id="A0A109BJE2"/>
<dbReference type="CDD" id="cd06261">
    <property type="entry name" value="TM_PBP2"/>
    <property type="match status" value="1"/>
</dbReference>
<dbReference type="EMBL" id="LMTR01000049">
    <property type="protein sequence ID" value="KWT69107.1"/>
    <property type="molecule type" value="Genomic_DNA"/>
</dbReference>